<organism evidence="1 2">
    <name type="scientific">Popillia japonica</name>
    <name type="common">Japanese beetle</name>
    <dbReference type="NCBI Taxonomy" id="7064"/>
    <lineage>
        <taxon>Eukaryota</taxon>
        <taxon>Metazoa</taxon>
        <taxon>Ecdysozoa</taxon>
        <taxon>Arthropoda</taxon>
        <taxon>Hexapoda</taxon>
        <taxon>Insecta</taxon>
        <taxon>Pterygota</taxon>
        <taxon>Neoptera</taxon>
        <taxon>Endopterygota</taxon>
        <taxon>Coleoptera</taxon>
        <taxon>Polyphaga</taxon>
        <taxon>Scarabaeiformia</taxon>
        <taxon>Scarabaeidae</taxon>
        <taxon>Rutelinae</taxon>
        <taxon>Popillia</taxon>
    </lineage>
</organism>
<comment type="caution">
    <text evidence="1">The sequence shown here is derived from an EMBL/GenBank/DDBJ whole genome shotgun (WGS) entry which is preliminary data.</text>
</comment>
<proteinExistence type="predicted"/>
<protein>
    <submittedName>
        <fullName evidence="1">Uncharacterized protein</fullName>
    </submittedName>
</protein>
<dbReference type="Proteomes" id="UP001458880">
    <property type="component" value="Unassembled WGS sequence"/>
</dbReference>
<evidence type="ECO:0000313" key="2">
    <source>
        <dbReference type="Proteomes" id="UP001458880"/>
    </source>
</evidence>
<sequence>MHEAWKKAQTGRGSLLPAAKKKRLYWCKKQVPAESQATQQLTISSVTDLIPKWLTISSVTDLIPKWDEDQ</sequence>
<accession>A0AAW1MRW5</accession>
<keyword evidence="2" id="KW-1185">Reference proteome</keyword>
<dbReference type="EMBL" id="JASPKY010000026">
    <property type="protein sequence ID" value="KAK9751649.1"/>
    <property type="molecule type" value="Genomic_DNA"/>
</dbReference>
<name>A0AAW1MRW5_POPJA</name>
<dbReference type="AlphaFoldDB" id="A0AAW1MRW5"/>
<reference evidence="1 2" key="1">
    <citation type="journal article" date="2024" name="BMC Genomics">
        <title>De novo assembly and annotation of Popillia japonica's genome with initial clues to its potential as an invasive pest.</title>
        <authorList>
            <person name="Cucini C."/>
            <person name="Boschi S."/>
            <person name="Funari R."/>
            <person name="Cardaioli E."/>
            <person name="Iannotti N."/>
            <person name="Marturano G."/>
            <person name="Paoli F."/>
            <person name="Bruttini M."/>
            <person name="Carapelli A."/>
            <person name="Frati F."/>
            <person name="Nardi F."/>
        </authorList>
    </citation>
    <scope>NUCLEOTIDE SEQUENCE [LARGE SCALE GENOMIC DNA]</scope>
    <source>
        <strain evidence="1">DMR45628</strain>
    </source>
</reference>
<gene>
    <name evidence="1" type="ORF">QE152_g4877</name>
</gene>
<evidence type="ECO:0000313" key="1">
    <source>
        <dbReference type="EMBL" id="KAK9751649.1"/>
    </source>
</evidence>